<dbReference type="Proteomes" id="UP001266305">
    <property type="component" value="Unassembled WGS sequence"/>
</dbReference>
<keyword evidence="1" id="KW-0175">Coiled coil</keyword>
<gene>
    <name evidence="2" type="primary">AKNAD1_2</name>
    <name evidence="2" type="ORF">P7K49_016398</name>
</gene>
<name>A0ABQ9VD99_SAGOE</name>
<reference evidence="2 3" key="1">
    <citation type="submission" date="2023-05" db="EMBL/GenBank/DDBJ databases">
        <title>B98-5 Cell Line De Novo Hybrid Assembly: An Optical Mapping Approach.</title>
        <authorList>
            <person name="Kananen K."/>
            <person name="Auerbach J.A."/>
            <person name="Kautto E."/>
            <person name="Blachly J.S."/>
        </authorList>
    </citation>
    <scope>NUCLEOTIDE SEQUENCE [LARGE SCALE GENOMIC DNA]</scope>
    <source>
        <strain evidence="2">B95-8</strain>
        <tissue evidence="2">Cell line</tissue>
    </source>
</reference>
<accession>A0ABQ9VD99</accession>
<proteinExistence type="predicted"/>
<evidence type="ECO:0000256" key="1">
    <source>
        <dbReference type="SAM" id="Coils"/>
    </source>
</evidence>
<evidence type="ECO:0000313" key="2">
    <source>
        <dbReference type="EMBL" id="KAK2106884.1"/>
    </source>
</evidence>
<comment type="caution">
    <text evidence="2">The sequence shown here is derived from an EMBL/GenBank/DDBJ whole genome shotgun (WGS) entry which is preliminary data.</text>
</comment>
<keyword evidence="3" id="KW-1185">Reference proteome</keyword>
<feature type="coiled-coil region" evidence="1">
    <location>
        <begin position="4"/>
        <end position="31"/>
    </location>
</feature>
<organism evidence="2 3">
    <name type="scientific">Saguinus oedipus</name>
    <name type="common">Cotton-top tamarin</name>
    <name type="synonym">Oedipomidas oedipus</name>
    <dbReference type="NCBI Taxonomy" id="9490"/>
    <lineage>
        <taxon>Eukaryota</taxon>
        <taxon>Metazoa</taxon>
        <taxon>Chordata</taxon>
        <taxon>Craniata</taxon>
        <taxon>Vertebrata</taxon>
        <taxon>Euteleostomi</taxon>
        <taxon>Mammalia</taxon>
        <taxon>Eutheria</taxon>
        <taxon>Euarchontoglires</taxon>
        <taxon>Primates</taxon>
        <taxon>Haplorrhini</taxon>
        <taxon>Platyrrhini</taxon>
        <taxon>Cebidae</taxon>
        <taxon>Callitrichinae</taxon>
        <taxon>Saguinus</taxon>
    </lineage>
</organism>
<dbReference type="EMBL" id="JASSZA010000007">
    <property type="protein sequence ID" value="KAK2106884.1"/>
    <property type="molecule type" value="Genomic_DNA"/>
</dbReference>
<evidence type="ECO:0000313" key="3">
    <source>
        <dbReference type="Proteomes" id="UP001266305"/>
    </source>
</evidence>
<protein>
    <submittedName>
        <fullName evidence="2">Protein aknad1</fullName>
    </submittedName>
</protein>
<sequence>MIPVTSLLQVLEKLQGRLELLEQNFLATKDKHLTLQQQVHKHGSTSVGDFDPES</sequence>